<feature type="region of interest" description="Disordered" evidence="1">
    <location>
        <begin position="1"/>
        <end position="109"/>
    </location>
</feature>
<feature type="compositionally biased region" description="Acidic residues" evidence="1">
    <location>
        <begin position="100"/>
        <end position="109"/>
    </location>
</feature>
<evidence type="ECO:0000256" key="1">
    <source>
        <dbReference type="SAM" id="MobiDB-lite"/>
    </source>
</evidence>
<accession>A0A2Z5A2C5</accession>
<keyword evidence="3" id="KW-1185">Reference proteome</keyword>
<dbReference type="OrthoDB" id="7021492at2"/>
<name>A0A2Z5A2C5_9PSED</name>
<dbReference type="KEGG" id="pthv:CE140_00960"/>
<gene>
    <name evidence="2" type="ORF">CEQ51_00960</name>
</gene>
<feature type="compositionally biased region" description="Low complexity" evidence="1">
    <location>
        <begin position="47"/>
        <end position="60"/>
    </location>
</feature>
<proteinExistence type="predicted"/>
<sequence>MFKTGHPSGPAMNEVPMNDDPANTQPQGQAQTPSPRNDPAIDPQVPGKPSGAEPASPAGADQADSAATEVDQKQHHQDNDNTFSPGFKPDPDRPKSGDSTDADIDTDGG</sequence>
<feature type="compositionally biased region" description="Polar residues" evidence="1">
    <location>
        <begin position="21"/>
        <end position="35"/>
    </location>
</feature>
<evidence type="ECO:0000313" key="2">
    <source>
        <dbReference type="EMBL" id="AXA64026.1"/>
    </source>
</evidence>
<feature type="compositionally biased region" description="Basic and acidic residues" evidence="1">
    <location>
        <begin position="70"/>
        <end position="79"/>
    </location>
</feature>
<feature type="compositionally biased region" description="Basic and acidic residues" evidence="1">
    <location>
        <begin position="89"/>
        <end position="98"/>
    </location>
</feature>
<dbReference type="Proteomes" id="UP000251666">
    <property type="component" value="Chromosome"/>
</dbReference>
<reference evidence="3" key="1">
    <citation type="journal article" date="2021" name="Front. Microbiol.">
        <title>Genomic Analysis of the 1-Aminocyclopropane-1-Carboxylate Deaminase-Producing Pseudomonas thivervalensis SC5 Reveals Its Multifaceted Roles in Soil and in Beneficial Interactions With Plants.</title>
        <authorList>
            <person name="Nascimento F.X."/>
            <person name="Uron P."/>
            <person name="Glick B.R."/>
            <person name="Giachini A."/>
            <person name="Rossi M.J."/>
        </authorList>
    </citation>
    <scope>NUCLEOTIDE SEQUENCE [LARGE SCALE GENOMIC DNA]</scope>
    <source>
        <strain evidence="3">PLM3</strain>
    </source>
</reference>
<dbReference type="EMBL" id="CP022202">
    <property type="protein sequence ID" value="AXA64026.1"/>
    <property type="molecule type" value="Genomic_DNA"/>
</dbReference>
<organism evidence="2 3">
    <name type="scientific">Pseudomonas thivervalensis</name>
    <dbReference type="NCBI Taxonomy" id="86265"/>
    <lineage>
        <taxon>Bacteria</taxon>
        <taxon>Pseudomonadati</taxon>
        <taxon>Pseudomonadota</taxon>
        <taxon>Gammaproteobacteria</taxon>
        <taxon>Pseudomonadales</taxon>
        <taxon>Pseudomonadaceae</taxon>
        <taxon>Pseudomonas</taxon>
    </lineage>
</organism>
<protein>
    <submittedName>
        <fullName evidence="2">Uncharacterized protein</fullName>
    </submittedName>
</protein>
<evidence type="ECO:0000313" key="3">
    <source>
        <dbReference type="Proteomes" id="UP000251666"/>
    </source>
</evidence>
<dbReference type="AlphaFoldDB" id="A0A2Z5A2C5"/>